<sequence length="352" mass="39499">MDDTKHLDLIPSIALDTSIVGERHIFDAWRESVRGIYDVNPNDDERGVHERVRSYLVASLIFTEVTLSSQSFSRQSSHVKNAGDYLWLKVYKGGESRGISDDRSFVIMPGEVHIFDYTREFRSIITDSSVAGAVIPHEAVGYDPSRHPSYFMFPSASPIGCMLKQALYTVLDLAPNLQKEDASAVSDGFCSLLQSALCLSPLGNPETPNTFEARVHAMKAYLDKHLSDPDLGPERLSKEFGMSLPTVYRHFSETGGVNHYIVNRRLDRAYSQLASPSSRKRKIHEIANAAGYDDPAYFSRSFSKYFGIPPSSVQKLNQSREANGSDGRKFANTSIEDWLYNRKPQSHSIFSR</sequence>
<evidence type="ECO:0000256" key="1">
    <source>
        <dbReference type="ARBA" id="ARBA00023015"/>
    </source>
</evidence>
<keyword evidence="6" id="KW-1185">Reference proteome</keyword>
<proteinExistence type="predicted"/>
<dbReference type="GO" id="GO:0003700">
    <property type="term" value="F:DNA-binding transcription factor activity"/>
    <property type="evidence" value="ECO:0007669"/>
    <property type="project" value="InterPro"/>
</dbReference>
<reference evidence="5" key="1">
    <citation type="submission" date="2021-08" db="EMBL/GenBank/DDBJ databases">
        <title>Hoeflea bacterium WL0058 sp. nov., isolated from the sediment.</title>
        <authorList>
            <person name="Wang L."/>
            <person name="Zhang D."/>
        </authorList>
    </citation>
    <scope>NUCLEOTIDE SEQUENCE</scope>
    <source>
        <strain evidence="5">WL0058</strain>
    </source>
</reference>
<evidence type="ECO:0000256" key="3">
    <source>
        <dbReference type="ARBA" id="ARBA00023163"/>
    </source>
</evidence>
<evidence type="ECO:0000259" key="4">
    <source>
        <dbReference type="PROSITE" id="PS01124"/>
    </source>
</evidence>
<comment type="caution">
    <text evidence="5">The sequence shown here is derived from an EMBL/GenBank/DDBJ whole genome shotgun (WGS) entry which is preliminary data.</text>
</comment>
<evidence type="ECO:0000313" key="5">
    <source>
        <dbReference type="EMBL" id="MBW8640677.1"/>
    </source>
</evidence>
<evidence type="ECO:0000256" key="2">
    <source>
        <dbReference type="ARBA" id="ARBA00023125"/>
    </source>
</evidence>
<keyword evidence="1" id="KW-0805">Transcription regulation</keyword>
<dbReference type="SUPFAM" id="SSF46689">
    <property type="entry name" value="Homeodomain-like"/>
    <property type="match status" value="1"/>
</dbReference>
<dbReference type="InterPro" id="IPR018060">
    <property type="entry name" value="HTH_AraC"/>
</dbReference>
<dbReference type="PANTHER" id="PTHR43280">
    <property type="entry name" value="ARAC-FAMILY TRANSCRIPTIONAL REGULATOR"/>
    <property type="match status" value="1"/>
</dbReference>
<dbReference type="Proteomes" id="UP001196509">
    <property type="component" value="Unassembled WGS sequence"/>
</dbReference>
<keyword evidence="3" id="KW-0804">Transcription</keyword>
<evidence type="ECO:0000313" key="6">
    <source>
        <dbReference type="Proteomes" id="UP001196509"/>
    </source>
</evidence>
<keyword evidence="2" id="KW-0238">DNA-binding</keyword>
<dbReference type="AlphaFoldDB" id="A0AAE2ZTC5"/>
<dbReference type="PANTHER" id="PTHR43280:SF31">
    <property type="entry name" value="TRANSCRIPTIONAL REGULATORY PROTEIN"/>
    <property type="match status" value="1"/>
</dbReference>
<gene>
    <name evidence="5" type="ORF">K1W69_26025</name>
</gene>
<dbReference type="PROSITE" id="PS01124">
    <property type="entry name" value="HTH_ARAC_FAMILY_2"/>
    <property type="match status" value="1"/>
</dbReference>
<dbReference type="Gene3D" id="1.10.10.60">
    <property type="entry name" value="Homeodomain-like"/>
    <property type="match status" value="1"/>
</dbReference>
<dbReference type="EMBL" id="JAICBX010000008">
    <property type="protein sequence ID" value="MBW8640677.1"/>
    <property type="molecule type" value="Genomic_DNA"/>
</dbReference>
<protein>
    <submittedName>
        <fullName evidence="5">Helix-turn-helix domain-containing protein</fullName>
    </submittedName>
</protein>
<dbReference type="GO" id="GO:0043565">
    <property type="term" value="F:sequence-specific DNA binding"/>
    <property type="evidence" value="ECO:0007669"/>
    <property type="project" value="InterPro"/>
</dbReference>
<dbReference type="SMART" id="SM00342">
    <property type="entry name" value="HTH_ARAC"/>
    <property type="match status" value="1"/>
</dbReference>
<dbReference type="InterPro" id="IPR020449">
    <property type="entry name" value="Tscrpt_reg_AraC-type_HTH"/>
</dbReference>
<dbReference type="Pfam" id="PF12833">
    <property type="entry name" value="HTH_18"/>
    <property type="match status" value="1"/>
</dbReference>
<organism evidence="5 6">
    <name type="scientific">Flavimaribacter sediminis</name>
    <dbReference type="NCBI Taxonomy" id="2865987"/>
    <lineage>
        <taxon>Bacteria</taxon>
        <taxon>Pseudomonadati</taxon>
        <taxon>Pseudomonadota</taxon>
        <taxon>Alphaproteobacteria</taxon>
        <taxon>Hyphomicrobiales</taxon>
        <taxon>Rhizobiaceae</taxon>
        <taxon>Flavimaribacter</taxon>
    </lineage>
</organism>
<feature type="domain" description="HTH araC/xylS-type" evidence="4">
    <location>
        <begin position="216"/>
        <end position="316"/>
    </location>
</feature>
<dbReference type="RefSeq" id="WP_220231416.1">
    <property type="nucleotide sequence ID" value="NZ_JAICBX010000008.1"/>
</dbReference>
<dbReference type="InterPro" id="IPR009057">
    <property type="entry name" value="Homeodomain-like_sf"/>
</dbReference>
<dbReference type="PRINTS" id="PR00032">
    <property type="entry name" value="HTHARAC"/>
</dbReference>
<accession>A0AAE2ZTC5</accession>
<name>A0AAE2ZTC5_9HYPH</name>